<comment type="similarity">
    <text evidence="1">Belongs to the class-II pyridine nucleotide-disulfide oxidoreductase family.</text>
</comment>
<dbReference type="EMBL" id="KZ851952">
    <property type="protein sequence ID" value="RDH15158.1"/>
    <property type="molecule type" value="Genomic_DNA"/>
</dbReference>
<dbReference type="InterPro" id="IPR023753">
    <property type="entry name" value="FAD/NAD-binding_dom"/>
</dbReference>
<dbReference type="VEuPathDB" id="FungiDB:M747DRAFT_247758"/>
<keyword evidence="2" id="KW-0285">Flavoprotein</keyword>
<dbReference type="Gene3D" id="3.50.50.60">
    <property type="entry name" value="FAD/NAD(P)-binding domain"/>
    <property type="match status" value="2"/>
</dbReference>
<dbReference type="Proteomes" id="UP000253845">
    <property type="component" value="Unassembled WGS sequence"/>
</dbReference>
<dbReference type="Gene3D" id="3.10.180.10">
    <property type="entry name" value="2,3-Dihydroxybiphenyl 1,2-Dioxygenase, domain 1"/>
    <property type="match status" value="1"/>
</dbReference>
<proteinExistence type="inferred from homology"/>
<name>A0A370BL52_ASPNG</name>
<accession>A0A370BL52</accession>
<evidence type="ECO:0000313" key="5">
    <source>
        <dbReference type="EMBL" id="RDH15158.1"/>
    </source>
</evidence>
<dbReference type="Pfam" id="PF13669">
    <property type="entry name" value="Glyoxalase_4"/>
    <property type="match status" value="1"/>
</dbReference>
<dbReference type="Pfam" id="PF07992">
    <property type="entry name" value="Pyr_redox_2"/>
    <property type="match status" value="1"/>
</dbReference>
<reference evidence="5 6" key="1">
    <citation type="submission" date="2018-07" db="EMBL/GenBank/DDBJ databases">
        <title>Section-level genome sequencing of Aspergillus section Nigri to investigate inter- and intra-species variation.</title>
        <authorList>
            <consortium name="DOE Joint Genome Institute"/>
            <person name="Vesth T.C."/>
            <person name="Nybo J.L."/>
            <person name="Theobald S."/>
            <person name="Frisvad J.C."/>
            <person name="Larsen T.O."/>
            <person name="Nielsen K.F."/>
            <person name="Hoof J.B."/>
            <person name="Brandl J."/>
            <person name="Salamov A."/>
            <person name="Riley R."/>
            <person name="Gladden J.M."/>
            <person name="Phatale P."/>
            <person name="Nielsen M.T."/>
            <person name="Lyhne E.K."/>
            <person name="Kogle M.E."/>
            <person name="Strasser K."/>
            <person name="McDonnell E."/>
            <person name="Barry K."/>
            <person name="Clum A."/>
            <person name="Chen C."/>
            <person name="Nolan M."/>
            <person name="Sandor L."/>
            <person name="Kuo A."/>
            <person name="Lipzen A."/>
            <person name="Hainaut M."/>
            <person name="Drula E."/>
            <person name="Tsang A."/>
            <person name="Magnuson J.K."/>
            <person name="Henrissat B."/>
            <person name="Wiebenga A."/>
            <person name="Simmons B.A."/>
            <person name="Makela M.R."/>
            <person name="De vries R.P."/>
            <person name="Grigoriev I.V."/>
            <person name="Mortensen U.H."/>
            <person name="Baker S.E."/>
            <person name="Andersen M.R."/>
        </authorList>
    </citation>
    <scope>NUCLEOTIDE SEQUENCE [LARGE SCALE GENOMIC DNA]</scope>
    <source>
        <strain evidence="5 6">ATCC 13496</strain>
    </source>
</reference>
<sequence length="493" mass="54017">MQCCDSQFDVLVIGGGPAGLAATMALGRACRTVAVFDSQEYRNEEALLMHNVLCHDGQKPSLYRAQAVQEIMDKYDTVCFFDREIISASRTWIGRKLIIASGIKDIFPDIEGYKELWGRGIVHCLFCDGYEKRGGRVGVLGQPSMDDLDSVLLAFPLAHNDLTIFTNGAPYLVDPDARQPLDIAIARGVNIDGRAIKLISQIPDGTGVKLCFHDGEDKDLRMLLSSPKSINRAASLVEELGLETQPRSRGLVVSKSSMGESSLRGCFVAGDASSSVPKIVPTALASISAALYSIASSLLKVQTPVSYSLASHSIIMSSGNLLGNLNQVCIATPNFHETLDRLGKVGMGPFQVYHFNSETVSDQKYYDEEGPDLYEIDVAFAYNSDSKAPVIEVMSPIKGKSALKDRLDEDGNKAEVQSIAFTMDTLSMDERIEEMRKRGFRPSTQGYFLGKRGGTKFCFFDTDEKGIPTCFETIEWSSDWVAPDCDWYPSPPA</sequence>
<protein>
    <submittedName>
        <fullName evidence="5">FAD/NAD(P)-binding domain-containing protein</fullName>
    </submittedName>
</protein>
<gene>
    <name evidence="5" type="ORF">M747DRAFT_247758</name>
</gene>
<dbReference type="InterPro" id="IPR029068">
    <property type="entry name" value="Glyas_Bleomycin-R_OHBP_Dase"/>
</dbReference>
<evidence type="ECO:0000256" key="3">
    <source>
        <dbReference type="ARBA" id="ARBA00023002"/>
    </source>
</evidence>
<dbReference type="SUPFAM" id="SSF51905">
    <property type="entry name" value="FAD/NAD(P)-binding domain"/>
    <property type="match status" value="1"/>
</dbReference>
<evidence type="ECO:0000313" key="6">
    <source>
        <dbReference type="Proteomes" id="UP000253845"/>
    </source>
</evidence>
<dbReference type="PANTHER" id="PTHR48105">
    <property type="entry name" value="THIOREDOXIN REDUCTASE 1-RELATED-RELATED"/>
    <property type="match status" value="1"/>
</dbReference>
<dbReference type="PRINTS" id="PR00469">
    <property type="entry name" value="PNDRDTASEII"/>
</dbReference>
<feature type="domain" description="FAD/NAD(P)-binding" evidence="4">
    <location>
        <begin position="8"/>
        <end position="131"/>
    </location>
</feature>
<evidence type="ECO:0000256" key="2">
    <source>
        <dbReference type="ARBA" id="ARBA00022630"/>
    </source>
</evidence>
<dbReference type="GO" id="GO:0097237">
    <property type="term" value="P:cellular response to toxic substance"/>
    <property type="evidence" value="ECO:0007669"/>
    <property type="project" value="UniProtKB-ARBA"/>
</dbReference>
<dbReference type="GO" id="GO:0016491">
    <property type="term" value="F:oxidoreductase activity"/>
    <property type="evidence" value="ECO:0007669"/>
    <property type="project" value="UniProtKB-KW"/>
</dbReference>
<dbReference type="InterPro" id="IPR036188">
    <property type="entry name" value="FAD/NAD-bd_sf"/>
</dbReference>
<keyword evidence="3" id="KW-0560">Oxidoreductase</keyword>
<dbReference type="InterPro" id="IPR050097">
    <property type="entry name" value="Ferredoxin-NADP_redctase_2"/>
</dbReference>
<dbReference type="PRINTS" id="PR00368">
    <property type="entry name" value="FADPNR"/>
</dbReference>
<evidence type="ECO:0000256" key="1">
    <source>
        <dbReference type="ARBA" id="ARBA00009333"/>
    </source>
</evidence>
<dbReference type="AlphaFoldDB" id="A0A370BL52"/>
<organism evidence="5 6">
    <name type="scientific">Aspergillus niger ATCC 13496</name>
    <dbReference type="NCBI Taxonomy" id="1353008"/>
    <lineage>
        <taxon>Eukaryota</taxon>
        <taxon>Fungi</taxon>
        <taxon>Dikarya</taxon>
        <taxon>Ascomycota</taxon>
        <taxon>Pezizomycotina</taxon>
        <taxon>Eurotiomycetes</taxon>
        <taxon>Eurotiomycetidae</taxon>
        <taxon>Eurotiales</taxon>
        <taxon>Aspergillaceae</taxon>
        <taxon>Aspergillus</taxon>
        <taxon>Aspergillus subgen. Circumdati</taxon>
    </lineage>
</organism>
<evidence type="ECO:0000259" key="4">
    <source>
        <dbReference type="Pfam" id="PF07992"/>
    </source>
</evidence>